<comment type="caution">
    <text evidence="3">The sequence shown here is derived from an EMBL/GenBank/DDBJ whole genome shotgun (WGS) entry which is preliminary data.</text>
</comment>
<dbReference type="InterPro" id="IPR018247">
    <property type="entry name" value="EF_Hand_1_Ca_BS"/>
</dbReference>
<evidence type="ECO:0000313" key="3">
    <source>
        <dbReference type="EMBL" id="OLQ10674.1"/>
    </source>
</evidence>
<keyword evidence="1" id="KW-0106">Calcium</keyword>
<reference evidence="3 4" key="1">
    <citation type="submission" date="2016-02" db="EMBL/GenBank/DDBJ databases">
        <title>Genome analysis of coral dinoflagellate symbionts highlights evolutionary adaptations to a symbiotic lifestyle.</title>
        <authorList>
            <person name="Aranda M."/>
            <person name="Li Y."/>
            <person name="Liew Y.J."/>
            <person name="Baumgarten S."/>
            <person name="Simakov O."/>
            <person name="Wilson M."/>
            <person name="Piel J."/>
            <person name="Ashoor H."/>
            <person name="Bougouffa S."/>
            <person name="Bajic V.B."/>
            <person name="Ryu T."/>
            <person name="Ravasi T."/>
            <person name="Bayer T."/>
            <person name="Micklem G."/>
            <person name="Kim H."/>
            <person name="Bhak J."/>
            <person name="Lajeunesse T.C."/>
            <person name="Voolstra C.R."/>
        </authorList>
    </citation>
    <scope>NUCLEOTIDE SEQUENCE [LARGE SCALE GENOMIC DNA]</scope>
    <source>
        <strain evidence="3 4">CCMP2467</strain>
    </source>
</reference>
<dbReference type="GO" id="GO:0005509">
    <property type="term" value="F:calcium ion binding"/>
    <property type="evidence" value="ECO:0007669"/>
    <property type="project" value="InterPro"/>
</dbReference>
<name>A0A1Q9ETC2_SYMMI</name>
<accession>A0A1Q9ETC2</accession>
<dbReference type="EMBL" id="LSRX01000074">
    <property type="protein sequence ID" value="OLQ10674.1"/>
    <property type="molecule type" value="Genomic_DNA"/>
</dbReference>
<proteinExistence type="predicted"/>
<dbReference type="PROSITE" id="PS50222">
    <property type="entry name" value="EF_HAND_2"/>
    <property type="match status" value="1"/>
</dbReference>
<feature type="domain" description="EF-hand" evidence="2">
    <location>
        <begin position="17"/>
        <end position="52"/>
    </location>
</feature>
<dbReference type="PROSITE" id="PS00018">
    <property type="entry name" value="EF_HAND_1"/>
    <property type="match status" value="1"/>
</dbReference>
<evidence type="ECO:0000259" key="2">
    <source>
        <dbReference type="PROSITE" id="PS50222"/>
    </source>
</evidence>
<keyword evidence="4" id="KW-1185">Reference proteome</keyword>
<organism evidence="3 4">
    <name type="scientific">Symbiodinium microadriaticum</name>
    <name type="common">Dinoflagellate</name>
    <name type="synonym">Zooxanthella microadriatica</name>
    <dbReference type="NCBI Taxonomy" id="2951"/>
    <lineage>
        <taxon>Eukaryota</taxon>
        <taxon>Sar</taxon>
        <taxon>Alveolata</taxon>
        <taxon>Dinophyceae</taxon>
        <taxon>Suessiales</taxon>
        <taxon>Symbiodiniaceae</taxon>
        <taxon>Symbiodinium</taxon>
    </lineage>
</organism>
<evidence type="ECO:0000256" key="1">
    <source>
        <dbReference type="ARBA" id="ARBA00022837"/>
    </source>
</evidence>
<dbReference type="Gene3D" id="1.10.238.10">
    <property type="entry name" value="EF-hand"/>
    <property type="match status" value="1"/>
</dbReference>
<dbReference type="InterPro" id="IPR002048">
    <property type="entry name" value="EF_hand_dom"/>
</dbReference>
<sequence length="148" mass="16554">MTLELRASFPLEVSPESDEEELEALVRSVDINEDGVVQYYEFLRWLRFPPSASGIKPSFEDRISSYPLRAVQGCQLTLVTVSFHGGSEESLRSGMLDRIMLDVAMDVARPASFQGFPTESLGVGLLYTDFEILKSALAKHSKNFQPTF</sequence>
<evidence type="ECO:0000313" key="4">
    <source>
        <dbReference type="Proteomes" id="UP000186817"/>
    </source>
</evidence>
<protein>
    <recommendedName>
        <fullName evidence="2">EF-hand domain-containing protein</fullName>
    </recommendedName>
</protein>
<dbReference type="InterPro" id="IPR011992">
    <property type="entry name" value="EF-hand-dom_pair"/>
</dbReference>
<dbReference type="AlphaFoldDB" id="A0A1Q9ETC2"/>
<gene>
    <name evidence="3" type="ORF">AK812_SmicGene5605</name>
</gene>
<dbReference type="SUPFAM" id="SSF47473">
    <property type="entry name" value="EF-hand"/>
    <property type="match status" value="1"/>
</dbReference>
<dbReference type="Proteomes" id="UP000186817">
    <property type="component" value="Unassembled WGS sequence"/>
</dbReference>